<dbReference type="InterPro" id="IPR016186">
    <property type="entry name" value="C-type_lectin-like/link_sf"/>
</dbReference>
<dbReference type="Gene3D" id="2.60.120.740">
    <property type="match status" value="1"/>
</dbReference>
<comment type="subunit">
    <text evidence="11">May interact via its C-terminus with GNAS and GNAI1.</text>
</comment>
<dbReference type="SMART" id="SM00303">
    <property type="entry name" value="GPS"/>
    <property type="match status" value="1"/>
</dbReference>
<dbReference type="CTD" id="114780"/>
<dbReference type="InterPro" id="IPR036392">
    <property type="entry name" value="PLAT/LH2_dom_sf"/>
</dbReference>
<dbReference type="InterPro" id="IPR002859">
    <property type="entry name" value="PKD/REJ-like"/>
</dbReference>
<evidence type="ECO:0000256" key="10">
    <source>
        <dbReference type="ARBA" id="ARBA00054018"/>
    </source>
</evidence>
<dbReference type="InterPro" id="IPR013122">
    <property type="entry name" value="PKD1_2_channel"/>
</dbReference>
<dbReference type="FunFam" id="1.10.287.70:FF:000086">
    <property type="entry name" value="Polycystic kidney disease 2"/>
    <property type="match status" value="1"/>
</dbReference>
<dbReference type="PROSITE" id="PS50221">
    <property type="entry name" value="GAIN_B"/>
    <property type="match status" value="1"/>
</dbReference>
<sequence>MSAVGLVLLGLALRFRATISKPEEGSFCSKSQVAFRDSCYEFVPLGRTFYGAQSWCEEQGGHLVFIHDEDTQQFLQKHISQDREWWIGLTGNLVQNGTTEGSGSWLDTSNVSYSHWRGGQASPAPNTCGYIQRDASFGWAASDNCTQPFAFICEFGAGQSLACDGLNVTMHCGSGEVIQIQDAFYGRHTPHYCTQGATGPLEEECNWASVKDEVAGQCQGLQVCQVAADGTYFGDLCPTQGSYLWVRYQCQEGLQLMVSKESFIFDNVTISLTWLLSPFIGNLSCIISTGDGHTFDPYYPLSSSSNIIHQFTAPGEFTVFAECTTTEWHVMAQKHVTIRDKIGQLSVTGCSSLSQSGASPLCCAVFGDPLWIQVVLDGGTGVTYTVLSGNTSLAEFTTLSGLLPYNLTLDRAAQQRIGPGMHQLEIRATSNTTTSAPSRNITVHFMEPLSGLQASWGSDHLELGQDLLVNISVAHGIPEGLTFEVAGLNATFTHQEESLKAPFGIYHVAVPLEGTFLVTVTVRNAFSNLSLEVGSITVTAPSSLQEPSGINAKEKNREKGNVQVYMEPGQYVDPFTTVTLGWPDSDKDLHFQWSCGRCWAQWSYCVERQLLRTDQRELVLPPSCLPPPNSTVTLRLATWRGGELQSREEQCLYVSAPPEVGPRVSCENCGPANASEDVVLRVTMGDDSSVAMFNWDLEDASLGKAEPLPAACRFRGFGLSASTLPQSNTSTLRRNSSFLQTWGQATRNRATAVTGHAHGEDTHVISSLPLPVVPTCAITPEEGTILTSFTIFCNTSSALAPLEYCFCLESGSCLHCGPEPALPSVYLPLGKVNNDFMLTVVISVSGLAGDKEQAHAVVKVGLGDTSVENVAFQAAVLENITATLQSEGDPERLFQLARAVSSVLDQECQGQGCRRLLNMDVRQKVREHVLGSLSAVPATLGDIQRIQSLAQVLREVTHPPEELTPKAQREAIWALQHASEALLAVSSKVQPEDQRRQAATKDLFQAVGSVLEASLSFQGPEEPAEAKGSQMASIPQLLRVVEHVQDALLLGTLPGDLPITLANPSISIYTKRIQPRSWRGSSVHTAAASSATFILPAASYLGSMEDRPEPVDIRVMSFPKSPFLAQSRFDVSGTVGGLCLTSPSGHLIAMKNLSENIEILLPRLSEGHGEPTVLNLTSPEALWVNLTSDGAALGIQLHWRPDIPLILSLSYGYHPNETSYDARAQLPPVATADGQSTWILNPEDLHFGEGVYYLTVVPESDLELTTGRDLTVGITTFLSHCVFWDEVHGTWDNSGCQVGPRTTHSQTHCLCNHLTFFGSTFLVMPNAIDVCQTAELFATFEDNPVVVTTVSCLCVAYVLVVIWARRKDAQDQAKVKVTVLEDNDPFAQYHYLVTVYTGHRRGAATSSKVTVTLYGLDGESEPHHLSDPDIPVFERGGVDVFLLSTMFPLGELRSLRLWHDNSGDQPSWYVSRVLVHDLARDQKWHFLCNSWLSIDVGDCVLDKVFPVATEQDRKQFRHLFFMKTSTGFQDGHIWYSIFSCAARSNFTRVQRVSCCFSLLLCTMLTSIMFWGVPKDPAEQKMDLGKIEFTWQEVMIGLESSLLMFPINLLIVQIFRNTCPRVTKEQNTEKWDRGSPSLASSQQPMENGLLTLEVVTKDMWRLVSSLLKALKVPSPASGWDSAALMDINHLLALVQEVVCLQNMAGPELWEEARQRDDPLMLPLGSLRAKEQMRCLMPEVGPSDPQKDNAYKQCLYLQLEHMEQELQLVGPCGFPQSQSHAQALSQLQMLKGCLGGQLGTPPPAYTSFPMVSKRPRGLPWWFVVVGWLLVAATSGVAAFFTMLYGLHYGRASSLKWLISMAVSFVESVFVTQPLKVLGFAAFFALVLKRVEDEEEPVASLPGRLSGPDPSALFRARRCSRKDIYQPPLAADVEKMKTTHLKEQKAFAFIREILAYLGFLWMLLLVAYGQRDPSTYHFNRHLEHSFTQGFSAVLSFREFFVWANTTLLSNLYSYYPGFVTDGNSKLVGSAQIRQVRVRENSCSLAPQLQASLNGCHAPYSLDIEDLSDYGEGWNASIPNNSSGFSQAWQYQSQSQRRGYPIWGKLTMYRGGGYVVPLGTDRKSASRILQYLFDNTWLDRLTRAVFVEFTVYNANVNLFCIITLTLETSALGTFLTHVNLQSLHLYPFTDGWHPFVVAAEAIYLLFLLYYMVVQGKLMRKQRWGYFYSKWNLLELTIILASWSALAMFVKRAILAERDLQHYRNHGEEEISFGETAAADAALGYIIAFLVLLSTVKLWHLLRLNPKMNMITSALRRAWGDISGFIVVILIMLLAYSIASNLIFGWKLRSYKTLFDAAETMISLQLGIFNYEEVLDYSPVLGSFLIGSCIIFMTFVVLNLFISVILVAFNEEQKYDQLSEEGEIADFLLMKILGFLGIKCKTEEPGNSSELPK</sequence>
<dbReference type="KEGG" id="mpuf:101672988"/>
<comment type="caution">
    <text evidence="16">Lacks conserved residue(s) required for the propagation of feature annotation.</text>
</comment>
<comment type="subcellular location">
    <subcellularLocation>
        <location evidence="1">Membrane</location>
        <topology evidence="1">Multi-pass membrane protein</topology>
    </subcellularLocation>
</comment>
<evidence type="ECO:0000256" key="17">
    <source>
        <dbReference type="SAM" id="Phobius"/>
    </source>
</evidence>
<evidence type="ECO:0000256" key="1">
    <source>
        <dbReference type="ARBA" id="ARBA00004141"/>
    </source>
</evidence>
<dbReference type="SMART" id="SM00034">
    <property type="entry name" value="CLECT"/>
    <property type="match status" value="1"/>
</dbReference>
<feature type="transmembrane region" description="Helical" evidence="17">
    <location>
        <begin position="1593"/>
        <end position="1614"/>
    </location>
</feature>
<protein>
    <recommendedName>
        <fullName evidence="12">Polycystin-1-like protein 2</fullName>
    </recommendedName>
    <alternativeName>
        <fullName evidence="13">PC1-like 2 protein</fullName>
    </alternativeName>
    <alternativeName>
        <fullName evidence="14">Polycystic kidney disease protein 1-like 2</fullName>
    </alternativeName>
</protein>
<name>A0A8U0MTY9_MUSPF</name>
<dbReference type="PANTHER" id="PTHR10877">
    <property type="entry name" value="POLYCYSTIN FAMILY MEMBER"/>
    <property type="match status" value="1"/>
</dbReference>
<evidence type="ECO:0000313" key="25">
    <source>
        <dbReference type="RefSeq" id="XP_004753986.1"/>
    </source>
</evidence>
<evidence type="ECO:0000256" key="18">
    <source>
        <dbReference type="SAM" id="SignalP"/>
    </source>
</evidence>
<evidence type="ECO:0000256" key="9">
    <source>
        <dbReference type="ARBA" id="ARBA00023180"/>
    </source>
</evidence>
<dbReference type="CDD" id="cd00037">
    <property type="entry name" value="CLECT"/>
    <property type="match status" value="1"/>
</dbReference>
<dbReference type="GO" id="GO:0030246">
    <property type="term" value="F:carbohydrate binding"/>
    <property type="evidence" value="ECO:0007669"/>
    <property type="project" value="UniProtKB-KW"/>
</dbReference>
<evidence type="ECO:0000259" key="22">
    <source>
        <dbReference type="PROSITE" id="PS50228"/>
    </source>
</evidence>
<dbReference type="GO" id="GO:0050982">
    <property type="term" value="P:detection of mechanical stimulus"/>
    <property type="evidence" value="ECO:0007669"/>
    <property type="project" value="TreeGrafter"/>
</dbReference>
<proteinExistence type="inferred from homology"/>
<dbReference type="FunFam" id="2.60.60.20:FF:000008">
    <property type="entry name" value="Polycystic kidney disease 1-like 2, isoform CRA_a"/>
    <property type="match status" value="1"/>
</dbReference>
<evidence type="ECO:0000256" key="5">
    <source>
        <dbReference type="ARBA" id="ARBA00022734"/>
    </source>
</evidence>
<evidence type="ECO:0000259" key="23">
    <source>
        <dbReference type="PROSITE" id="PS51111"/>
    </source>
</evidence>
<dbReference type="InterPro" id="IPR003915">
    <property type="entry name" value="PKD_2"/>
</dbReference>
<evidence type="ECO:0000256" key="15">
    <source>
        <dbReference type="PIRSR" id="PIRSR603915-2"/>
    </source>
</evidence>
<feature type="domain" description="C-type lectin" evidence="19">
    <location>
        <begin position="35"/>
        <end position="154"/>
    </location>
</feature>
<feature type="disulfide bond" evidence="15">
    <location>
        <begin position="2039"/>
        <end position="2052"/>
    </location>
</feature>
<dbReference type="Pfam" id="PF01825">
    <property type="entry name" value="GPS"/>
    <property type="match status" value="1"/>
</dbReference>
<evidence type="ECO:0000256" key="16">
    <source>
        <dbReference type="PROSITE-ProRule" id="PRU00152"/>
    </source>
</evidence>
<organism evidence="24 25">
    <name type="scientific">Mustela putorius furo</name>
    <name type="common">European domestic ferret</name>
    <name type="synonym">Mustela furo</name>
    <dbReference type="NCBI Taxonomy" id="9669"/>
    <lineage>
        <taxon>Eukaryota</taxon>
        <taxon>Metazoa</taxon>
        <taxon>Chordata</taxon>
        <taxon>Craniata</taxon>
        <taxon>Vertebrata</taxon>
        <taxon>Euteleostomi</taxon>
        <taxon>Mammalia</taxon>
        <taxon>Eutheria</taxon>
        <taxon>Laurasiatheria</taxon>
        <taxon>Carnivora</taxon>
        <taxon>Caniformia</taxon>
        <taxon>Musteloidea</taxon>
        <taxon>Mustelidae</taxon>
        <taxon>Mustelinae</taxon>
        <taxon>Mustela</taxon>
    </lineage>
</organism>
<dbReference type="InterPro" id="IPR043159">
    <property type="entry name" value="Lectin_gal-bd_sf"/>
</dbReference>
<dbReference type="SUPFAM" id="SSF49723">
    <property type="entry name" value="Lipase/lipooxygenase domain (PLAT/LH2 domain)"/>
    <property type="match status" value="1"/>
</dbReference>
<feature type="domain" description="PLAT" evidence="20">
    <location>
        <begin position="1389"/>
        <end position="1506"/>
    </location>
</feature>
<dbReference type="CDD" id="cd22831">
    <property type="entry name" value="Gal_Rha_Lectin_PKD1L2"/>
    <property type="match status" value="1"/>
</dbReference>
<dbReference type="CDD" id="cd01752">
    <property type="entry name" value="PLAT_polycystin"/>
    <property type="match status" value="1"/>
</dbReference>
<dbReference type="InterPro" id="IPR000922">
    <property type="entry name" value="Lectin_gal-bd_dom"/>
</dbReference>
<dbReference type="PANTHER" id="PTHR10877:SF134">
    <property type="entry name" value="POLYCYSTIN-1-LIKE PROTEIN 2"/>
    <property type="match status" value="1"/>
</dbReference>
<comment type="function">
    <text evidence="10">May function as a G-protein-coupled receptor.</text>
</comment>
<dbReference type="Gene3D" id="3.10.100.10">
    <property type="entry name" value="Mannose-Binding Protein A, subunit A"/>
    <property type="match status" value="1"/>
</dbReference>
<dbReference type="PROSITE" id="PS50041">
    <property type="entry name" value="C_TYPE_LECTIN_2"/>
    <property type="match status" value="1"/>
</dbReference>
<dbReference type="Gene3D" id="2.60.220.50">
    <property type="match status" value="1"/>
</dbReference>
<feature type="transmembrane region" description="Helical" evidence="17">
    <location>
        <begin position="1345"/>
        <end position="1364"/>
    </location>
</feature>
<feature type="signal peptide" evidence="18">
    <location>
        <begin position="1"/>
        <end position="20"/>
    </location>
</feature>
<dbReference type="GO" id="GO:0016020">
    <property type="term" value="C:membrane"/>
    <property type="evidence" value="ECO:0007669"/>
    <property type="project" value="UniProtKB-SubCell"/>
</dbReference>
<feature type="domain" description="REJ" evidence="23">
    <location>
        <begin position="421"/>
        <end position="1122"/>
    </location>
</feature>
<dbReference type="InterPro" id="IPR014010">
    <property type="entry name" value="REJ_dom"/>
</dbReference>
<dbReference type="Proteomes" id="UP000000715">
    <property type="component" value="Unplaced"/>
</dbReference>
<dbReference type="Pfam" id="PF08016">
    <property type="entry name" value="PKD_channel"/>
    <property type="match status" value="1"/>
</dbReference>
<comment type="similarity">
    <text evidence="2">Belongs to the polycystin family.</text>
</comment>
<dbReference type="PRINTS" id="PR01433">
    <property type="entry name" value="POLYCYSTIN2"/>
</dbReference>
<keyword evidence="5" id="KW-0430">Lectin</keyword>
<dbReference type="FunFam" id="3.10.100.10:FF:000073">
    <property type="entry name" value="Polycystic kidney disease protein 1-like 2"/>
    <property type="match status" value="1"/>
</dbReference>
<feature type="transmembrane region" description="Helical" evidence="17">
    <location>
        <begin position="2379"/>
        <end position="2404"/>
    </location>
</feature>
<accession>A0A8U0MTY9</accession>
<keyword evidence="6 17" id="KW-1133">Transmembrane helix</keyword>
<keyword evidence="9" id="KW-0325">Glycoprotein</keyword>
<evidence type="ECO:0000313" key="24">
    <source>
        <dbReference type="Proteomes" id="UP000000715"/>
    </source>
</evidence>
<keyword evidence="8" id="KW-1015">Disulfide bond</keyword>
<dbReference type="Pfam" id="PF02010">
    <property type="entry name" value="REJ"/>
    <property type="match status" value="1"/>
</dbReference>
<dbReference type="Pfam" id="PF20519">
    <property type="entry name" value="Polycystin_dom"/>
    <property type="match status" value="1"/>
</dbReference>
<feature type="transmembrane region" description="Helical" evidence="17">
    <location>
        <begin position="1552"/>
        <end position="1573"/>
    </location>
</feature>
<feature type="transmembrane region" description="Helical" evidence="17">
    <location>
        <begin position="2317"/>
        <end position="2339"/>
    </location>
</feature>
<evidence type="ECO:0000256" key="14">
    <source>
        <dbReference type="ARBA" id="ARBA00081197"/>
    </source>
</evidence>
<evidence type="ECO:0000256" key="4">
    <source>
        <dbReference type="ARBA" id="ARBA00022729"/>
    </source>
</evidence>
<dbReference type="OrthoDB" id="10264154at2759"/>
<dbReference type="GO" id="GO:0005509">
    <property type="term" value="F:calcium ion binding"/>
    <property type="evidence" value="ECO:0007669"/>
    <property type="project" value="InterPro"/>
</dbReference>
<keyword evidence="3 17" id="KW-0812">Transmembrane</keyword>
<feature type="transmembrane region" description="Helical" evidence="17">
    <location>
        <begin position="2228"/>
        <end position="2245"/>
    </location>
</feature>
<evidence type="ECO:0000259" key="19">
    <source>
        <dbReference type="PROSITE" id="PS50041"/>
    </source>
</evidence>
<dbReference type="PROSITE" id="PS50228">
    <property type="entry name" value="SUEL_LECTIN"/>
    <property type="match status" value="1"/>
</dbReference>
<dbReference type="FunFam" id="2.60.120.740:FF:000005">
    <property type="entry name" value="polycystic kidney disease protein 1-like 2"/>
    <property type="match status" value="1"/>
</dbReference>
<feature type="transmembrane region" description="Helical" evidence="17">
    <location>
        <begin position="1854"/>
        <end position="1885"/>
    </location>
</feature>
<dbReference type="Pfam" id="PF00059">
    <property type="entry name" value="Lectin_C"/>
    <property type="match status" value="1"/>
</dbReference>
<evidence type="ECO:0000256" key="12">
    <source>
        <dbReference type="ARBA" id="ARBA00073796"/>
    </source>
</evidence>
<dbReference type="InterPro" id="IPR057244">
    <property type="entry name" value="GAIN_B"/>
</dbReference>
<reference evidence="25" key="1">
    <citation type="submission" date="2025-08" db="UniProtKB">
        <authorList>
            <consortium name="RefSeq"/>
        </authorList>
    </citation>
    <scope>IDENTIFICATION</scope>
    <source>
        <tissue evidence="25">Brain</tissue>
    </source>
</reference>
<evidence type="ECO:0000256" key="7">
    <source>
        <dbReference type="ARBA" id="ARBA00023136"/>
    </source>
</evidence>
<evidence type="ECO:0000256" key="11">
    <source>
        <dbReference type="ARBA" id="ARBA00063056"/>
    </source>
</evidence>
<feature type="chain" id="PRO_5035728793" description="Polycystin-1-like protein 2" evidence="18">
    <location>
        <begin position="21"/>
        <end position="2448"/>
    </location>
</feature>
<keyword evidence="24" id="KW-1185">Reference proteome</keyword>
<feature type="transmembrane region" description="Helical" evidence="17">
    <location>
        <begin position="2188"/>
        <end position="2208"/>
    </location>
</feature>
<dbReference type="GO" id="GO:0005262">
    <property type="term" value="F:calcium channel activity"/>
    <property type="evidence" value="ECO:0007669"/>
    <property type="project" value="TreeGrafter"/>
</dbReference>
<evidence type="ECO:0000256" key="13">
    <source>
        <dbReference type="ARBA" id="ARBA00081190"/>
    </source>
</evidence>
<dbReference type="RefSeq" id="XP_004753986.1">
    <property type="nucleotide sequence ID" value="XM_004753929.3"/>
</dbReference>
<dbReference type="InterPro" id="IPR001024">
    <property type="entry name" value="PLAT/LH2_dom"/>
</dbReference>
<evidence type="ECO:0000256" key="2">
    <source>
        <dbReference type="ARBA" id="ARBA00007200"/>
    </source>
</evidence>
<evidence type="ECO:0000256" key="6">
    <source>
        <dbReference type="ARBA" id="ARBA00022989"/>
    </source>
</evidence>
<dbReference type="PROSITE" id="PS50095">
    <property type="entry name" value="PLAT"/>
    <property type="match status" value="1"/>
</dbReference>
<keyword evidence="4 18" id="KW-0732">Signal</keyword>
<evidence type="ECO:0000259" key="21">
    <source>
        <dbReference type="PROSITE" id="PS50221"/>
    </source>
</evidence>
<dbReference type="InterPro" id="IPR016187">
    <property type="entry name" value="CTDL_fold"/>
</dbReference>
<dbReference type="Pfam" id="PF01477">
    <property type="entry name" value="PLAT"/>
    <property type="match status" value="1"/>
</dbReference>
<dbReference type="InterPro" id="IPR046791">
    <property type="entry name" value="Polycystin_dom"/>
</dbReference>
<dbReference type="Pfam" id="PF02140">
    <property type="entry name" value="SUEL_Lectin"/>
    <property type="match status" value="1"/>
</dbReference>
<dbReference type="SUPFAM" id="SSF56436">
    <property type="entry name" value="C-type lectin-like"/>
    <property type="match status" value="1"/>
</dbReference>
<feature type="domain" description="GAIN-B" evidence="21">
    <location>
        <begin position="1172"/>
        <end position="1330"/>
    </location>
</feature>
<dbReference type="PROSITE" id="PS51111">
    <property type="entry name" value="REJ"/>
    <property type="match status" value="1"/>
</dbReference>
<evidence type="ECO:0000256" key="8">
    <source>
        <dbReference type="ARBA" id="ARBA00023157"/>
    </source>
</evidence>
<gene>
    <name evidence="25" type="primary">PKD1L2</name>
</gene>
<evidence type="ECO:0000256" key="3">
    <source>
        <dbReference type="ARBA" id="ARBA00022692"/>
    </source>
</evidence>
<keyword evidence="7 17" id="KW-0472">Membrane</keyword>
<dbReference type="InterPro" id="IPR046338">
    <property type="entry name" value="GAIN_dom_sf"/>
</dbReference>
<dbReference type="InterPro" id="IPR051223">
    <property type="entry name" value="Polycystin"/>
</dbReference>
<dbReference type="Gene3D" id="1.10.287.70">
    <property type="match status" value="1"/>
</dbReference>
<dbReference type="InterPro" id="IPR001304">
    <property type="entry name" value="C-type_lectin-like"/>
</dbReference>
<dbReference type="InterPro" id="IPR000203">
    <property type="entry name" value="GPS"/>
</dbReference>
<feature type="transmembrane region" description="Helical" evidence="17">
    <location>
        <begin position="2277"/>
        <end position="2297"/>
    </location>
</feature>
<feature type="transmembrane region" description="Helical" evidence="17">
    <location>
        <begin position="1943"/>
        <end position="1965"/>
    </location>
</feature>
<evidence type="ECO:0000259" key="20">
    <source>
        <dbReference type="PROSITE" id="PS50095"/>
    </source>
</evidence>
<dbReference type="Gene3D" id="2.60.60.20">
    <property type="entry name" value="PLAT/LH2 domain"/>
    <property type="match status" value="1"/>
</dbReference>
<dbReference type="SMART" id="SM00308">
    <property type="entry name" value="LH2"/>
    <property type="match status" value="1"/>
</dbReference>
<dbReference type="FunFam" id="2.60.220.50:FF:000029">
    <property type="entry name" value="Polycystic kidney disease protein 1-like 2"/>
    <property type="match status" value="1"/>
</dbReference>
<feature type="transmembrane region" description="Helical" evidence="17">
    <location>
        <begin position="1818"/>
        <end position="1842"/>
    </location>
</feature>
<feature type="domain" description="SUEL-type lectin" evidence="22">
    <location>
        <begin position="162"/>
        <end position="251"/>
    </location>
</feature>
<dbReference type="GeneID" id="101672988"/>
<dbReference type="InterPro" id="IPR042060">
    <property type="entry name" value="PLAT_polycystin1"/>
</dbReference>